<organism evidence="3 4">
    <name type="scientific">Lichenicoccus roseus</name>
    <dbReference type="NCBI Taxonomy" id="2683649"/>
    <lineage>
        <taxon>Bacteria</taxon>
        <taxon>Pseudomonadati</taxon>
        <taxon>Pseudomonadota</taxon>
        <taxon>Alphaproteobacteria</taxon>
        <taxon>Acetobacterales</taxon>
        <taxon>Acetobacteraceae</taxon>
        <taxon>Lichenicoccus</taxon>
    </lineage>
</organism>
<accession>A0A5R9JEB4</accession>
<feature type="transmembrane region" description="Helical" evidence="1">
    <location>
        <begin position="30"/>
        <end position="63"/>
    </location>
</feature>
<reference evidence="3 4" key="1">
    <citation type="submission" date="2019-05" db="EMBL/GenBank/DDBJ databases">
        <authorList>
            <person name="Pankratov T."/>
            <person name="Grouzdev D."/>
        </authorList>
    </citation>
    <scope>NUCLEOTIDE SEQUENCE [LARGE SCALE GENOMIC DNA]</scope>
    <source>
        <strain evidence="3 4">KEBCLARHB70R</strain>
    </source>
</reference>
<keyword evidence="1" id="KW-1133">Transmembrane helix</keyword>
<dbReference type="OrthoDB" id="9769653at2"/>
<name>A0A5R9JEB4_9PROT</name>
<proteinExistence type="predicted"/>
<dbReference type="EMBL" id="VCDI01000001">
    <property type="protein sequence ID" value="TLU73746.1"/>
    <property type="molecule type" value="Genomic_DNA"/>
</dbReference>
<feature type="transmembrane region" description="Helical" evidence="1">
    <location>
        <begin position="83"/>
        <end position="102"/>
    </location>
</feature>
<evidence type="ECO:0000259" key="2">
    <source>
        <dbReference type="Pfam" id="PF00487"/>
    </source>
</evidence>
<keyword evidence="4" id="KW-1185">Reference proteome</keyword>
<feature type="transmembrane region" description="Helical" evidence="1">
    <location>
        <begin position="207"/>
        <end position="227"/>
    </location>
</feature>
<evidence type="ECO:0000313" key="3">
    <source>
        <dbReference type="EMBL" id="TLU73746.1"/>
    </source>
</evidence>
<gene>
    <name evidence="3" type="ORF">FE263_00470</name>
</gene>
<dbReference type="PANTHER" id="PTHR19353">
    <property type="entry name" value="FATTY ACID DESATURASE 2"/>
    <property type="match status" value="1"/>
</dbReference>
<evidence type="ECO:0000256" key="1">
    <source>
        <dbReference type="SAM" id="Phobius"/>
    </source>
</evidence>
<dbReference type="GO" id="GO:0016020">
    <property type="term" value="C:membrane"/>
    <property type="evidence" value="ECO:0007669"/>
    <property type="project" value="TreeGrafter"/>
</dbReference>
<protein>
    <submittedName>
        <fullName evidence="3">Fatty acid desaturase</fullName>
    </submittedName>
</protein>
<evidence type="ECO:0000313" key="4">
    <source>
        <dbReference type="Proteomes" id="UP000305654"/>
    </source>
</evidence>
<dbReference type="InterPro" id="IPR005804">
    <property type="entry name" value="FA_desaturase_dom"/>
</dbReference>
<sequence length="337" mass="37616">MRPTTPDTADLKSYQGALAGRAAWQTASSFGLYVALVVAMYAALHVSIWLTLLLALPASGLIVRIFMLQHDCGHGSLFRTARLNNVVGFACSLVTLTPFAYWRRLHARHHASWNNLDGRGVPADFFSDCLTVAEYHRLGRMARWSYRVTHHPALLHLLLPPVVFVLLYRVPFDTPASCRRERLSVVLLNVALLCVFAGLVARMGWVAVALVHGPAVALAAIIGIWLFSVQHRFEDSQWSRSGEWNYRQASLHGASYLKLPRVLQWFSGNIGLHHVHHLRPGIPNYRLQACHDACGEITGQATILTLHDALRAPSFALWDEDRSRMTPIPRVPAKTST</sequence>
<dbReference type="RefSeq" id="WP_138323999.1">
    <property type="nucleotide sequence ID" value="NZ_VCDI01000001.1"/>
</dbReference>
<comment type="caution">
    <text evidence="3">The sequence shown here is derived from an EMBL/GenBank/DDBJ whole genome shotgun (WGS) entry which is preliminary data.</text>
</comment>
<dbReference type="Proteomes" id="UP000305654">
    <property type="component" value="Unassembled WGS sequence"/>
</dbReference>
<dbReference type="InterPro" id="IPR012171">
    <property type="entry name" value="Fatty_acid_desaturase"/>
</dbReference>
<dbReference type="GO" id="GO:0006629">
    <property type="term" value="P:lipid metabolic process"/>
    <property type="evidence" value="ECO:0007669"/>
    <property type="project" value="InterPro"/>
</dbReference>
<dbReference type="Pfam" id="PF00487">
    <property type="entry name" value="FA_desaturase"/>
    <property type="match status" value="1"/>
</dbReference>
<keyword evidence="1" id="KW-0812">Transmembrane</keyword>
<feature type="domain" description="Fatty acid desaturase" evidence="2">
    <location>
        <begin position="49"/>
        <end position="296"/>
    </location>
</feature>
<keyword evidence="1" id="KW-0472">Membrane</keyword>
<feature type="transmembrane region" description="Helical" evidence="1">
    <location>
        <begin position="183"/>
        <end position="201"/>
    </location>
</feature>
<dbReference type="PANTHER" id="PTHR19353:SF73">
    <property type="entry name" value="FATTY ACID DESATURASE"/>
    <property type="match status" value="1"/>
</dbReference>
<dbReference type="GO" id="GO:0016717">
    <property type="term" value="F:oxidoreductase activity, acting on paired donors, with oxidation of a pair of donors resulting in the reduction of molecular oxygen to two molecules of water"/>
    <property type="evidence" value="ECO:0007669"/>
    <property type="project" value="TreeGrafter"/>
</dbReference>
<feature type="transmembrane region" description="Helical" evidence="1">
    <location>
        <begin position="153"/>
        <end position="171"/>
    </location>
</feature>
<dbReference type="AlphaFoldDB" id="A0A5R9JEB4"/>